<evidence type="ECO:0000256" key="7">
    <source>
        <dbReference type="ARBA" id="ARBA00023043"/>
    </source>
</evidence>
<feature type="repeat" description="ANK" evidence="8">
    <location>
        <begin position="117"/>
        <end position="149"/>
    </location>
</feature>
<keyword evidence="3" id="KW-0677">Repeat</keyword>
<comment type="caution">
    <text evidence="10">The sequence shown here is derived from an EMBL/GenBank/DDBJ whole genome shotgun (WGS) entry which is preliminary data.</text>
</comment>
<evidence type="ECO:0000256" key="6">
    <source>
        <dbReference type="ARBA" id="ARBA00023004"/>
    </source>
</evidence>
<evidence type="ECO:0000256" key="8">
    <source>
        <dbReference type="PROSITE-ProRule" id="PRU00023"/>
    </source>
</evidence>
<evidence type="ECO:0000259" key="9">
    <source>
        <dbReference type="PROSITE" id="PS51471"/>
    </source>
</evidence>
<dbReference type="SMART" id="SM00248">
    <property type="entry name" value="ANK"/>
    <property type="match status" value="4"/>
</dbReference>
<keyword evidence="5" id="KW-0560">Oxidoreductase</keyword>
<organism evidence="10 11">
    <name type="scientific">Aphanomyces euteiches</name>
    <dbReference type="NCBI Taxonomy" id="100861"/>
    <lineage>
        <taxon>Eukaryota</taxon>
        <taxon>Sar</taxon>
        <taxon>Stramenopiles</taxon>
        <taxon>Oomycota</taxon>
        <taxon>Saprolegniomycetes</taxon>
        <taxon>Saprolegniales</taxon>
        <taxon>Verrucalvaceae</taxon>
        <taxon>Aphanomyces</taxon>
    </lineage>
</organism>
<sequence>MDEVDREGLTTLATAHDALKHVLQSTLVLKEPVYVMGQPPLLFAASMYDEELALAILEQRHRLVVDVNVVDNHGLTPLHYAADSDMLDLAKALVECQDIDLTLTTEDLSLLGLVESGGRTALHLACLRGNLSIVELLMAKDPSLEHLHDWDGNTPFCLAQLHERSSVVKFFQSLPSSSNHVVLSPEVLAERKQRQQHDAAMRYQDSLQVPEPFQKELLPQIWSSDECQRVLDALFAKTDVSGWQTKRHTAYPTTDLPSYCLPQIDVWVKDTLNSRLFPAIRAAYGLTESTQLSFRDLFYVKYEAAGPSVQNDLGLHCDGSILSFNILLNDAQSFQGGGTYFEATQSTVKIQQGQAVVHSGRVMHGAAPVLDGKRLILVGFLNVRELDFVVN</sequence>
<dbReference type="PROSITE" id="PS51471">
    <property type="entry name" value="FE2OG_OXY"/>
    <property type="match status" value="1"/>
</dbReference>
<dbReference type="InterPro" id="IPR006620">
    <property type="entry name" value="Pro_4_hyd_alph"/>
</dbReference>
<evidence type="ECO:0000256" key="2">
    <source>
        <dbReference type="ARBA" id="ARBA00022723"/>
    </source>
</evidence>
<keyword evidence="11" id="KW-1185">Reference proteome</keyword>
<dbReference type="Proteomes" id="UP000481153">
    <property type="component" value="Unassembled WGS sequence"/>
</dbReference>
<dbReference type="GO" id="GO:0051213">
    <property type="term" value="F:dioxygenase activity"/>
    <property type="evidence" value="ECO:0007669"/>
    <property type="project" value="UniProtKB-KW"/>
</dbReference>
<dbReference type="GO" id="GO:0016705">
    <property type="term" value="F:oxidoreductase activity, acting on paired donors, with incorporation or reduction of molecular oxygen"/>
    <property type="evidence" value="ECO:0007669"/>
    <property type="project" value="InterPro"/>
</dbReference>
<evidence type="ECO:0000256" key="1">
    <source>
        <dbReference type="ARBA" id="ARBA00001961"/>
    </source>
</evidence>
<dbReference type="PANTHER" id="PTHR24198:SF165">
    <property type="entry name" value="ANKYRIN REPEAT-CONTAINING PROTEIN-RELATED"/>
    <property type="match status" value="1"/>
</dbReference>
<evidence type="ECO:0000313" key="11">
    <source>
        <dbReference type="Proteomes" id="UP000481153"/>
    </source>
</evidence>
<evidence type="ECO:0000313" key="10">
    <source>
        <dbReference type="EMBL" id="KAF0727765.1"/>
    </source>
</evidence>
<feature type="domain" description="Fe2OG dioxygenase" evidence="9">
    <location>
        <begin position="293"/>
        <end position="383"/>
    </location>
</feature>
<gene>
    <name evidence="10" type="ORF">Ae201684_014279</name>
</gene>
<dbReference type="Pfam" id="PF12796">
    <property type="entry name" value="Ank_2"/>
    <property type="match status" value="2"/>
</dbReference>
<dbReference type="SMART" id="SM00702">
    <property type="entry name" value="P4Hc"/>
    <property type="match status" value="1"/>
</dbReference>
<name>A0A6G0WKJ8_9STRA</name>
<dbReference type="PROSITE" id="PS50088">
    <property type="entry name" value="ANK_REPEAT"/>
    <property type="match status" value="2"/>
</dbReference>
<keyword evidence="6" id="KW-0408">Iron</keyword>
<dbReference type="PROSITE" id="PS50297">
    <property type="entry name" value="ANK_REP_REGION"/>
    <property type="match status" value="2"/>
</dbReference>
<dbReference type="GO" id="GO:0031418">
    <property type="term" value="F:L-ascorbic acid binding"/>
    <property type="evidence" value="ECO:0007669"/>
    <property type="project" value="InterPro"/>
</dbReference>
<dbReference type="VEuPathDB" id="FungiDB:AeMF1_020627"/>
<protein>
    <recommendedName>
        <fullName evidence="9">Fe2OG dioxygenase domain-containing protein</fullName>
    </recommendedName>
</protein>
<accession>A0A6G0WKJ8</accession>
<dbReference type="GO" id="GO:0005506">
    <property type="term" value="F:iron ion binding"/>
    <property type="evidence" value="ECO:0007669"/>
    <property type="project" value="InterPro"/>
</dbReference>
<dbReference type="PANTHER" id="PTHR24198">
    <property type="entry name" value="ANKYRIN REPEAT AND PROTEIN KINASE DOMAIN-CONTAINING PROTEIN"/>
    <property type="match status" value="1"/>
</dbReference>
<keyword evidence="2" id="KW-0479">Metal-binding</keyword>
<dbReference type="Gene3D" id="1.25.40.20">
    <property type="entry name" value="Ankyrin repeat-containing domain"/>
    <property type="match status" value="1"/>
</dbReference>
<reference evidence="10 11" key="1">
    <citation type="submission" date="2019-07" db="EMBL/GenBank/DDBJ databases">
        <title>Genomics analysis of Aphanomyces spp. identifies a new class of oomycete effector associated with host adaptation.</title>
        <authorList>
            <person name="Gaulin E."/>
        </authorList>
    </citation>
    <scope>NUCLEOTIDE SEQUENCE [LARGE SCALE GENOMIC DNA]</scope>
    <source>
        <strain evidence="10 11">ATCC 201684</strain>
    </source>
</reference>
<keyword evidence="7 8" id="KW-0040">ANK repeat</keyword>
<dbReference type="EMBL" id="VJMJ01000189">
    <property type="protein sequence ID" value="KAF0727765.1"/>
    <property type="molecule type" value="Genomic_DNA"/>
</dbReference>
<evidence type="ECO:0000256" key="4">
    <source>
        <dbReference type="ARBA" id="ARBA00022964"/>
    </source>
</evidence>
<dbReference type="InterPro" id="IPR036770">
    <property type="entry name" value="Ankyrin_rpt-contain_sf"/>
</dbReference>
<keyword evidence="4" id="KW-0223">Dioxygenase</keyword>
<dbReference type="InterPro" id="IPR005123">
    <property type="entry name" value="Oxoglu/Fe-dep_dioxygenase_dom"/>
</dbReference>
<proteinExistence type="predicted"/>
<dbReference type="SUPFAM" id="SSF51197">
    <property type="entry name" value="Clavaminate synthase-like"/>
    <property type="match status" value="1"/>
</dbReference>
<dbReference type="AlphaFoldDB" id="A0A6G0WKJ8"/>
<evidence type="ECO:0000256" key="3">
    <source>
        <dbReference type="ARBA" id="ARBA00022737"/>
    </source>
</evidence>
<dbReference type="SUPFAM" id="SSF48403">
    <property type="entry name" value="Ankyrin repeat"/>
    <property type="match status" value="1"/>
</dbReference>
<comment type="cofactor">
    <cofactor evidence="1">
        <name>L-ascorbate</name>
        <dbReference type="ChEBI" id="CHEBI:38290"/>
    </cofactor>
</comment>
<dbReference type="Gene3D" id="2.60.120.620">
    <property type="entry name" value="q2cbj1_9rhob like domain"/>
    <property type="match status" value="1"/>
</dbReference>
<feature type="repeat" description="ANK" evidence="8">
    <location>
        <begin position="73"/>
        <end position="95"/>
    </location>
</feature>
<dbReference type="InterPro" id="IPR002110">
    <property type="entry name" value="Ankyrin_rpt"/>
</dbReference>
<evidence type="ECO:0000256" key="5">
    <source>
        <dbReference type="ARBA" id="ARBA00023002"/>
    </source>
</evidence>